<evidence type="ECO:0000313" key="3">
    <source>
        <dbReference type="Proteomes" id="UP000015105"/>
    </source>
</evidence>
<evidence type="ECO:0000313" key="2">
    <source>
        <dbReference type="EnsemblPlants" id="AET6Gv20984300.5"/>
    </source>
</evidence>
<name>A0A453Q5R0_AEGTS</name>
<feature type="compositionally biased region" description="Polar residues" evidence="1">
    <location>
        <begin position="25"/>
        <end position="45"/>
    </location>
</feature>
<dbReference type="EnsemblPlants" id="AET6Gv20984300.5">
    <property type="protein sequence ID" value="AET6Gv20984300.5"/>
    <property type="gene ID" value="AET6Gv20984300"/>
</dbReference>
<proteinExistence type="predicted"/>
<evidence type="ECO:0000256" key="1">
    <source>
        <dbReference type="SAM" id="MobiDB-lite"/>
    </source>
</evidence>
<sequence length="78" mass="8118">MSCILITNNIILNVGKKSKAEASIAATSPKTPTKQGTQLDTPTSPMTRQRAVIIAIACTPPSGSTRSKTAAPSPLRQV</sequence>
<dbReference type="Gramene" id="AET6Gv20984300.5">
    <property type="protein sequence ID" value="AET6Gv20984300.5"/>
    <property type="gene ID" value="AET6Gv20984300"/>
</dbReference>
<dbReference type="AlphaFoldDB" id="A0A453Q5R0"/>
<organism evidence="2 3">
    <name type="scientific">Aegilops tauschii subsp. strangulata</name>
    <name type="common">Goatgrass</name>
    <dbReference type="NCBI Taxonomy" id="200361"/>
    <lineage>
        <taxon>Eukaryota</taxon>
        <taxon>Viridiplantae</taxon>
        <taxon>Streptophyta</taxon>
        <taxon>Embryophyta</taxon>
        <taxon>Tracheophyta</taxon>
        <taxon>Spermatophyta</taxon>
        <taxon>Magnoliopsida</taxon>
        <taxon>Liliopsida</taxon>
        <taxon>Poales</taxon>
        <taxon>Poaceae</taxon>
        <taxon>BOP clade</taxon>
        <taxon>Pooideae</taxon>
        <taxon>Triticodae</taxon>
        <taxon>Triticeae</taxon>
        <taxon>Triticinae</taxon>
        <taxon>Aegilops</taxon>
    </lineage>
</organism>
<reference evidence="2" key="3">
    <citation type="journal article" date="2017" name="Nature">
        <title>Genome sequence of the progenitor of the wheat D genome Aegilops tauschii.</title>
        <authorList>
            <person name="Luo M.C."/>
            <person name="Gu Y.Q."/>
            <person name="Puiu D."/>
            <person name="Wang H."/>
            <person name="Twardziok S.O."/>
            <person name="Deal K.R."/>
            <person name="Huo N."/>
            <person name="Zhu T."/>
            <person name="Wang L."/>
            <person name="Wang Y."/>
            <person name="McGuire P.E."/>
            <person name="Liu S."/>
            <person name="Long H."/>
            <person name="Ramasamy R.K."/>
            <person name="Rodriguez J.C."/>
            <person name="Van S.L."/>
            <person name="Yuan L."/>
            <person name="Wang Z."/>
            <person name="Xia Z."/>
            <person name="Xiao L."/>
            <person name="Anderson O.D."/>
            <person name="Ouyang S."/>
            <person name="Liang Y."/>
            <person name="Zimin A.V."/>
            <person name="Pertea G."/>
            <person name="Qi P."/>
            <person name="Bennetzen J.L."/>
            <person name="Dai X."/>
            <person name="Dawson M.W."/>
            <person name="Muller H.G."/>
            <person name="Kugler K."/>
            <person name="Rivarola-Duarte L."/>
            <person name="Spannagl M."/>
            <person name="Mayer K.F.X."/>
            <person name="Lu F.H."/>
            <person name="Bevan M.W."/>
            <person name="Leroy P."/>
            <person name="Li P."/>
            <person name="You F.M."/>
            <person name="Sun Q."/>
            <person name="Liu Z."/>
            <person name="Lyons E."/>
            <person name="Wicker T."/>
            <person name="Salzberg S.L."/>
            <person name="Devos K.M."/>
            <person name="Dvorak J."/>
        </authorList>
    </citation>
    <scope>NUCLEOTIDE SEQUENCE [LARGE SCALE GENOMIC DNA]</scope>
    <source>
        <strain evidence="2">cv. AL8/78</strain>
    </source>
</reference>
<reference evidence="3" key="2">
    <citation type="journal article" date="2017" name="Nat. Plants">
        <title>The Aegilops tauschii genome reveals multiple impacts of transposons.</title>
        <authorList>
            <person name="Zhao G."/>
            <person name="Zou C."/>
            <person name="Li K."/>
            <person name="Wang K."/>
            <person name="Li T."/>
            <person name="Gao L."/>
            <person name="Zhang X."/>
            <person name="Wang H."/>
            <person name="Yang Z."/>
            <person name="Liu X."/>
            <person name="Jiang W."/>
            <person name="Mao L."/>
            <person name="Kong X."/>
            <person name="Jiao Y."/>
            <person name="Jia J."/>
        </authorList>
    </citation>
    <scope>NUCLEOTIDE SEQUENCE [LARGE SCALE GENOMIC DNA]</scope>
    <source>
        <strain evidence="3">cv. AL8/78</strain>
    </source>
</reference>
<keyword evidence="3" id="KW-1185">Reference proteome</keyword>
<reference evidence="2" key="4">
    <citation type="submission" date="2019-03" db="UniProtKB">
        <authorList>
            <consortium name="EnsemblPlants"/>
        </authorList>
    </citation>
    <scope>IDENTIFICATION</scope>
</reference>
<accession>A0A453Q5R0</accession>
<protein>
    <submittedName>
        <fullName evidence="2">Uncharacterized protein</fullName>
    </submittedName>
</protein>
<reference evidence="3" key="1">
    <citation type="journal article" date="2014" name="Science">
        <title>Ancient hybridizations among the ancestral genomes of bread wheat.</title>
        <authorList>
            <consortium name="International Wheat Genome Sequencing Consortium,"/>
            <person name="Marcussen T."/>
            <person name="Sandve S.R."/>
            <person name="Heier L."/>
            <person name="Spannagl M."/>
            <person name="Pfeifer M."/>
            <person name="Jakobsen K.S."/>
            <person name="Wulff B.B."/>
            <person name="Steuernagel B."/>
            <person name="Mayer K.F."/>
            <person name="Olsen O.A."/>
        </authorList>
    </citation>
    <scope>NUCLEOTIDE SEQUENCE [LARGE SCALE GENOMIC DNA]</scope>
    <source>
        <strain evidence="3">cv. AL8/78</strain>
    </source>
</reference>
<reference evidence="2" key="5">
    <citation type="journal article" date="2021" name="G3 (Bethesda)">
        <title>Aegilops tauschii genome assembly Aet v5.0 features greater sequence contiguity and improved annotation.</title>
        <authorList>
            <person name="Wang L."/>
            <person name="Zhu T."/>
            <person name="Rodriguez J.C."/>
            <person name="Deal K.R."/>
            <person name="Dubcovsky J."/>
            <person name="McGuire P.E."/>
            <person name="Lux T."/>
            <person name="Spannagl M."/>
            <person name="Mayer K.F.X."/>
            <person name="Baldrich P."/>
            <person name="Meyers B.C."/>
            <person name="Huo N."/>
            <person name="Gu Y.Q."/>
            <person name="Zhou H."/>
            <person name="Devos K.M."/>
            <person name="Bennetzen J.L."/>
            <person name="Unver T."/>
            <person name="Budak H."/>
            <person name="Gulick P.J."/>
            <person name="Galiba G."/>
            <person name="Kalapos B."/>
            <person name="Nelson D.R."/>
            <person name="Li P."/>
            <person name="You F.M."/>
            <person name="Luo M.C."/>
            <person name="Dvorak J."/>
        </authorList>
    </citation>
    <scope>NUCLEOTIDE SEQUENCE [LARGE SCALE GENOMIC DNA]</scope>
    <source>
        <strain evidence="2">cv. AL8/78</strain>
    </source>
</reference>
<dbReference type="Proteomes" id="UP000015105">
    <property type="component" value="Chromosome 6D"/>
</dbReference>
<feature type="region of interest" description="Disordered" evidence="1">
    <location>
        <begin position="23"/>
        <end position="45"/>
    </location>
</feature>